<keyword evidence="1" id="KW-1133">Transmembrane helix</keyword>
<evidence type="ECO:0000313" key="3">
    <source>
        <dbReference type="Proteomes" id="UP000800092"/>
    </source>
</evidence>
<dbReference type="PANTHER" id="PTHR33927:SF5">
    <property type="entry name" value="ENZYME, PUTATIVE (AFU_ORTHOLOGUE AFUA_8G01222)-RELATED"/>
    <property type="match status" value="1"/>
</dbReference>
<organism evidence="2 3">
    <name type="scientific">Viridothelium virens</name>
    <name type="common">Speckled blister lichen</name>
    <name type="synonym">Trypethelium virens</name>
    <dbReference type="NCBI Taxonomy" id="1048519"/>
    <lineage>
        <taxon>Eukaryota</taxon>
        <taxon>Fungi</taxon>
        <taxon>Dikarya</taxon>
        <taxon>Ascomycota</taxon>
        <taxon>Pezizomycotina</taxon>
        <taxon>Dothideomycetes</taxon>
        <taxon>Dothideomycetes incertae sedis</taxon>
        <taxon>Trypetheliales</taxon>
        <taxon>Trypetheliaceae</taxon>
        <taxon>Viridothelium</taxon>
    </lineage>
</organism>
<feature type="transmembrane region" description="Helical" evidence="1">
    <location>
        <begin position="107"/>
        <end position="126"/>
    </location>
</feature>
<keyword evidence="1" id="KW-0812">Transmembrane</keyword>
<feature type="transmembrane region" description="Helical" evidence="1">
    <location>
        <begin position="298"/>
        <end position="319"/>
    </location>
</feature>
<gene>
    <name evidence="2" type="ORF">EV356DRAFT_525967</name>
</gene>
<proteinExistence type="predicted"/>
<evidence type="ECO:0000313" key="2">
    <source>
        <dbReference type="EMBL" id="KAF2231308.1"/>
    </source>
</evidence>
<protein>
    <recommendedName>
        <fullName evidence="4">Integral membrane protein TmpA</fullName>
    </recommendedName>
</protein>
<dbReference type="OrthoDB" id="3142841at2759"/>
<keyword evidence="1" id="KW-0472">Membrane</keyword>
<evidence type="ECO:0008006" key="4">
    <source>
        <dbReference type="Google" id="ProtNLM"/>
    </source>
</evidence>
<dbReference type="EMBL" id="ML991828">
    <property type="protein sequence ID" value="KAF2231308.1"/>
    <property type="molecule type" value="Genomic_DNA"/>
</dbReference>
<keyword evidence="3" id="KW-1185">Reference proteome</keyword>
<evidence type="ECO:0000256" key="1">
    <source>
        <dbReference type="SAM" id="Phobius"/>
    </source>
</evidence>
<dbReference type="InterPro" id="IPR052979">
    <property type="entry name" value="Adenylate-forming_domain"/>
</dbReference>
<dbReference type="PANTHER" id="PTHR33927">
    <property type="entry name" value="TRANSMEMBRANE PROTEIN"/>
    <property type="match status" value="1"/>
</dbReference>
<reference evidence="2" key="1">
    <citation type="journal article" date="2020" name="Stud. Mycol.">
        <title>101 Dothideomycetes genomes: a test case for predicting lifestyles and emergence of pathogens.</title>
        <authorList>
            <person name="Haridas S."/>
            <person name="Albert R."/>
            <person name="Binder M."/>
            <person name="Bloem J."/>
            <person name="Labutti K."/>
            <person name="Salamov A."/>
            <person name="Andreopoulos B."/>
            <person name="Baker S."/>
            <person name="Barry K."/>
            <person name="Bills G."/>
            <person name="Bluhm B."/>
            <person name="Cannon C."/>
            <person name="Castanera R."/>
            <person name="Culley D."/>
            <person name="Daum C."/>
            <person name="Ezra D."/>
            <person name="Gonzalez J."/>
            <person name="Henrissat B."/>
            <person name="Kuo A."/>
            <person name="Liang C."/>
            <person name="Lipzen A."/>
            <person name="Lutzoni F."/>
            <person name="Magnuson J."/>
            <person name="Mondo S."/>
            <person name="Nolan M."/>
            <person name="Ohm R."/>
            <person name="Pangilinan J."/>
            <person name="Park H.-J."/>
            <person name="Ramirez L."/>
            <person name="Alfaro M."/>
            <person name="Sun H."/>
            <person name="Tritt A."/>
            <person name="Yoshinaga Y."/>
            <person name="Zwiers L.-H."/>
            <person name="Turgeon B."/>
            <person name="Goodwin S."/>
            <person name="Spatafora J."/>
            <person name="Crous P."/>
            <person name="Grigoriev I."/>
        </authorList>
    </citation>
    <scope>NUCLEOTIDE SEQUENCE</scope>
    <source>
        <strain evidence="2">Tuck. ex Michener</strain>
    </source>
</reference>
<name>A0A6A6H0E7_VIRVR</name>
<sequence length="536" mass="59185">MSAVEDKSLGESLAQTQRLAPATRAEKIFPAAHFPDKKQDFDNVNQLLEKSNDGLDGKLTQAGVNISSARASGASFDLQKHPLPATVQSRASWKRFRYQLFSTYRRLFTLIFTVNAVALVVFLAQLRHGSHSSVATPANSATAAAANFCIGVLMRNEHTVNCLFRIACSVPVSSPVWIRRYAAKVYCYGGVHSGCGVSGTMWYLTFCGLVFKQIDSTLRSGAGLDWEDRALAATTAVTVLLLVFILAFAHPHVRMKIHNHFETIHRYAGWTAIACLWLQTVSLVASNSKSSHRSFGLVLIQTPPFWFLVAITLCIIYPWTRLRWRAVRVEELSEHATRLHFDYLDKMETCQGVRLTHNPFKETHSFATIPNDNGNKGFSALISNAGDWTDDIIRSPRQHIFVKGAPTLGVMRVALLFRRILVIATGSGIGPCLSLLQTPAEDLPRRPEMRVIWSAQNPISTYRKNVVESVYRADRNAIIVDTKQTGRGNLLALSYGLFVESGAEAAVIISNPVVTRKVVHGLEACGVPAFGAIFDS</sequence>
<feature type="transmembrane region" description="Helical" evidence="1">
    <location>
        <begin position="230"/>
        <end position="248"/>
    </location>
</feature>
<dbReference type="Gene3D" id="3.40.50.80">
    <property type="entry name" value="Nucleotide-binding domain of ferredoxin-NADP reductase (FNR) module"/>
    <property type="match status" value="1"/>
</dbReference>
<accession>A0A6A6H0E7</accession>
<feature type="transmembrane region" description="Helical" evidence="1">
    <location>
        <begin position="268"/>
        <end position="286"/>
    </location>
</feature>
<dbReference type="SUPFAM" id="SSF52343">
    <property type="entry name" value="Ferredoxin reductase-like, C-terminal NADP-linked domain"/>
    <property type="match status" value="1"/>
</dbReference>
<dbReference type="InterPro" id="IPR039261">
    <property type="entry name" value="FNR_nucleotide-bd"/>
</dbReference>
<dbReference type="Proteomes" id="UP000800092">
    <property type="component" value="Unassembled WGS sequence"/>
</dbReference>
<dbReference type="AlphaFoldDB" id="A0A6A6H0E7"/>